<evidence type="ECO:0000313" key="3">
    <source>
        <dbReference type="EMBL" id="CAK0862726.1"/>
    </source>
</evidence>
<evidence type="ECO:0000256" key="1">
    <source>
        <dbReference type="SAM" id="Coils"/>
    </source>
</evidence>
<comment type="caution">
    <text evidence="3">The sequence shown here is derived from an EMBL/GenBank/DDBJ whole genome shotgun (WGS) entry which is preliminary data.</text>
</comment>
<protein>
    <recommendedName>
        <fullName evidence="5">RanBP2-type domain-containing protein</fullName>
    </recommendedName>
</protein>
<sequence>MAWSRSSSWSRSAGWTNEAEWWQCSACRQWNQHKKCTRCGVKKVWGEAGGHLASQQHFVQEGVLQMAHSSAASAGAAPPQSNHPVRAGLDAIAAKVKEMTAEGASVVDTSQTTAEIKSLEASLAAIPQGAEFAAARSSVQAALQTARSKVVKSRPIGAQLDTCRGALERNGKRMALIDELVTQLSSLKAAALQEHERLQKELADLQAANTQRPNGILAMQNALTDVLQEMSSGAVEPAHVTEAQSLMARLLTGVQELATRAQASALPDPHLQQAASFPVPRTPPVGATDLVMEADAETPVLTGQVSCTRRVALSKRPAAGTPYEGFPAAPASAPTG</sequence>
<evidence type="ECO:0008006" key="5">
    <source>
        <dbReference type="Google" id="ProtNLM"/>
    </source>
</evidence>
<gene>
    <name evidence="3" type="ORF">PCOR1329_LOCUS51069</name>
</gene>
<organism evidence="3 4">
    <name type="scientific">Prorocentrum cordatum</name>
    <dbReference type="NCBI Taxonomy" id="2364126"/>
    <lineage>
        <taxon>Eukaryota</taxon>
        <taxon>Sar</taxon>
        <taxon>Alveolata</taxon>
        <taxon>Dinophyceae</taxon>
        <taxon>Prorocentrales</taxon>
        <taxon>Prorocentraceae</taxon>
        <taxon>Prorocentrum</taxon>
    </lineage>
</organism>
<proteinExistence type="predicted"/>
<keyword evidence="1" id="KW-0175">Coiled coil</keyword>
<evidence type="ECO:0000313" key="4">
    <source>
        <dbReference type="Proteomes" id="UP001189429"/>
    </source>
</evidence>
<reference evidence="3" key="1">
    <citation type="submission" date="2023-10" db="EMBL/GenBank/DDBJ databases">
        <authorList>
            <person name="Chen Y."/>
            <person name="Shah S."/>
            <person name="Dougan E. K."/>
            <person name="Thang M."/>
            <person name="Chan C."/>
        </authorList>
    </citation>
    <scope>NUCLEOTIDE SEQUENCE [LARGE SCALE GENOMIC DNA]</scope>
</reference>
<feature type="region of interest" description="Disordered" evidence="2">
    <location>
        <begin position="317"/>
        <end position="336"/>
    </location>
</feature>
<name>A0ABN9UTB9_9DINO</name>
<accession>A0ABN9UTB9</accession>
<keyword evidence="4" id="KW-1185">Reference proteome</keyword>
<dbReference type="Proteomes" id="UP001189429">
    <property type="component" value="Unassembled WGS sequence"/>
</dbReference>
<evidence type="ECO:0000256" key="2">
    <source>
        <dbReference type="SAM" id="MobiDB-lite"/>
    </source>
</evidence>
<feature type="coiled-coil region" evidence="1">
    <location>
        <begin position="181"/>
        <end position="208"/>
    </location>
</feature>
<dbReference type="EMBL" id="CAUYUJ010016189">
    <property type="protein sequence ID" value="CAK0862726.1"/>
    <property type="molecule type" value="Genomic_DNA"/>
</dbReference>